<dbReference type="Proteomes" id="UP000266178">
    <property type="component" value="Unassembled WGS sequence"/>
</dbReference>
<evidence type="ECO:0000256" key="7">
    <source>
        <dbReference type="RuleBase" id="RU363032"/>
    </source>
</evidence>
<dbReference type="PANTHER" id="PTHR30193">
    <property type="entry name" value="ABC TRANSPORTER PERMEASE PROTEIN"/>
    <property type="match status" value="1"/>
</dbReference>
<dbReference type="OrthoDB" id="152280at2"/>
<feature type="transmembrane region" description="Helical" evidence="7">
    <location>
        <begin position="267"/>
        <end position="287"/>
    </location>
</feature>
<evidence type="ECO:0000256" key="6">
    <source>
        <dbReference type="ARBA" id="ARBA00023136"/>
    </source>
</evidence>
<dbReference type="SUPFAM" id="SSF161098">
    <property type="entry name" value="MetI-like"/>
    <property type="match status" value="1"/>
</dbReference>
<evidence type="ECO:0000256" key="3">
    <source>
        <dbReference type="ARBA" id="ARBA00022475"/>
    </source>
</evidence>
<dbReference type="CDD" id="cd06261">
    <property type="entry name" value="TM_PBP2"/>
    <property type="match status" value="1"/>
</dbReference>
<dbReference type="InterPro" id="IPR000515">
    <property type="entry name" value="MetI-like"/>
</dbReference>
<sequence length="299" mass="32893">MRLERTLWLVIFLTPALGLMVVFTVLPAVTALGYSLYSWTSFNREAFVGLENFRKLFSFPFQSDFLRALGHNLLAFVGLMVVQNGVGLLLAYALWRQPPFFKFFRATVFLPVILSLVVVGFLWLLFLDPLIGPLTKAANALGIASFAPLGDPRYALLTLMLVNAWRWVGFPALVFLAGMNNISEEYFEAARLDGATEGQVFRRIMLPLLAPAFTIIVLLTFIGAMEWFELPYVMAGVSGNPDKATDTLGLMFYRMAFGAASEATSNVGVAAAISVILFVIVGVGSALGSRVLRSREVEL</sequence>
<feature type="transmembrane region" description="Helical" evidence="7">
    <location>
        <begin position="107"/>
        <end position="126"/>
    </location>
</feature>
<dbReference type="InterPro" id="IPR051393">
    <property type="entry name" value="ABC_transporter_permease"/>
</dbReference>
<name>A0A399F643_9DEIN</name>
<dbReference type="PROSITE" id="PS50928">
    <property type="entry name" value="ABC_TM1"/>
    <property type="match status" value="1"/>
</dbReference>
<feature type="transmembrane region" description="Helical" evidence="7">
    <location>
        <begin position="7"/>
        <end position="34"/>
    </location>
</feature>
<feature type="transmembrane region" description="Helical" evidence="7">
    <location>
        <begin position="204"/>
        <end position="224"/>
    </location>
</feature>
<dbReference type="EMBL" id="QWLB01000039">
    <property type="protein sequence ID" value="RIH91550.1"/>
    <property type="molecule type" value="Genomic_DNA"/>
</dbReference>
<comment type="caution">
    <text evidence="9">The sequence shown here is derived from an EMBL/GenBank/DDBJ whole genome shotgun (WGS) entry which is preliminary data.</text>
</comment>
<evidence type="ECO:0000259" key="8">
    <source>
        <dbReference type="PROSITE" id="PS50928"/>
    </source>
</evidence>
<gene>
    <name evidence="9" type="primary">lacF_9</name>
    <name evidence="9" type="ORF">Mgrana_02552</name>
</gene>
<dbReference type="AlphaFoldDB" id="A0A399F643"/>
<keyword evidence="10" id="KW-1185">Reference proteome</keyword>
<comment type="similarity">
    <text evidence="7">Belongs to the binding-protein-dependent transport system permease family.</text>
</comment>
<keyword evidence="4 7" id="KW-0812">Transmembrane</keyword>
<evidence type="ECO:0000256" key="1">
    <source>
        <dbReference type="ARBA" id="ARBA00004651"/>
    </source>
</evidence>
<keyword evidence="6 7" id="KW-0472">Membrane</keyword>
<evidence type="ECO:0000256" key="4">
    <source>
        <dbReference type="ARBA" id="ARBA00022692"/>
    </source>
</evidence>
<keyword evidence="5 7" id="KW-1133">Transmembrane helix</keyword>
<feature type="transmembrane region" description="Helical" evidence="7">
    <location>
        <begin position="73"/>
        <end position="95"/>
    </location>
</feature>
<evidence type="ECO:0000313" key="9">
    <source>
        <dbReference type="EMBL" id="RIH91550.1"/>
    </source>
</evidence>
<protein>
    <submittedName>
        <fullName evidence="9">Lactose transport system permease protein LacF</fullName>
    </submittedName>
</protein>
<keyword evidence="3" id="KW-1003">Cell membrane</keyword>
<dbReference type="InterPro" id="IPR035906">
    <property type="entry name" value="MetI-like_sf"/>
</dbReference>
<keyword evidence="2 7" id="KW-0813">Transport</keyword>
<evidence type="ECO:0000313" key="10">
    <source>
        <dbReference type="Proteomes" id="UP000266178"/>
    </source>
</evidence>
<feature type="domain" description="ABC transmembrane type-1" evidence="8">
    <location>
        <begin position="69"/>
        <end position="288"/>
    </location>
</feature>
<accession>A0A399F643</accession>
<dbReference type="PANTHER" id="PTHR30193:SF37">
    <property type="entry name" value="INNER MEMBRANE ABC TRANSPORTER PERMEASE PROTEIN YCJO"/>
    <property type="match status" value="1"/>
</dbReference>
<organism evidence="9 10">
    <name type="scientific">Meiothermus granaticius NBRC 107808</name>
    <dbReference type="NCBI Taxonomy" id="1227551"/>
    <lineage>
        <taxon>Bacteria</taxon>
        <taxon>Thermotogati</taxon>
        <taxon>Deinococcota</taxon>
        <taxon>Deinococci</taxon>
        <taxon>Thermales</taxon>
        <taxon>Thermaceae</taxon>
        <taxon>Meiothermus</taxon>
    </lineage>
</organism>
<dbReference type="RefSeq" id="WP_119358000.1">
    <property type="nucleotide sequence ID" value="NZ_BJXM01000007.1"/>
</dbReference>
<evidence type="ECO:0000256" key="5">
    <source>
        <dbReference type="ARBA" id="ARBA00022989"/>
    </source>
</evidence>
<dbReference type="GO" id="GO:0055085">
    <property type="term" value="P:transmembrane transport"/>
    <property type="evidence" value="ECO:0007669"/>
    <property type="project" value="InterPro"/>
</dbReference>
<feature type="transmembrane region" description="Helical" evidence="7">
    <location>
        <begin position="164"/>
        <end position="183"/>
    </location>
</feature>
<proteinExistence type="inferred from homology"/>
<dbReference type="GO" id="GO:0005886">
    <property type="term" value="C:plasma membrane"/>
    <property type="evidence" value="ECO:0007669"/>
    <property type="project" value="UniProtKB-SubCell"/>
</dbReference>
<dbReference type="Pfam" id="PF00528">
    <property type="entry name" value="BPD_transp_1"/>
    <property type="match status" value="1"/>
</dbReference>
<reference evidence="9 10" key="1">
    <citation type="submission" date="2018-08" db="EMBL/GenBank/DDBJ databases">
        <title>Meiothermus granaticius genome AF-68 sequencing project.</title>
        <authorList>
            <person name="Da Costa M.S."/>
            <person name="Albuquerque L."/>
            <person name="Raposo P."/>
            <person name="Froufe H.J.C."/>
            <person name="Barroso C.S."/>
            <person name="Egas C."/>
        </authorList>
    </citation>
    <scope>NUCLEOTIDE SEQUENCE [LARGE SCALE GENOMIC DNA]</scope>
    <source>
        <strain evidence="9 10">AF-68</strain>
    </source>
</reference>
<comment type="subcellular location">
    <subcellularLocation>
        <location evidence="1 7">Cell membrane</location>
        <topology evidence="1 7">Multi-pass membrane protein</topology>
    </subcellularLocation>
</comment>
<dbReference type="Gene3D" id="1.10.3720.10">
    <property type="entry name" value="MetI-like"/>
    <property type="match status" value="1"/>
</dbReference>
<evidence type="ECO:0000256" key="2">
    <source>
        <dbReference type="ARBA" id="ARBA00022448"/>
    </source>
</evidence>